<organism evidence="1 2">
    <name type="scientific">Halocaridina rubra</name>
    <name type="common">Hawaiian red shrimp</name>
    <dbReference type="NCBI Taxonomy" id="373956"/>
    <lineage>
        <taxon>Eukaryota</taxon>
        <taxon>Metazoa</taxon>
        <taxon>Ecdysozoa</taxon>
        <taxon>Arthropoda</taxon>
        <taxon>Crustacea</taxon>
        <taxon>Multicrustacea</taxon>
        <taxon>Malacostraca</taxon>
        <taxon>Eumalacostraca</taxon>
        <taxon>Eucarida</taxon>
        <taxon>Decapoda</taxon>
        <taxon>Pleocyemata</taxon>
        <taxon>Caridea</taxon>
        <taxon>Atyoidea</taxon>
        <taxon>Atyidae</taxon>
        <taxon>Halocaridina</taxon>
    </lineage>
</organism>
<dbReference type="EMBL" id="JAXCGZ010019278">
    <property type="protein sequence ID" value="KAK7066290.1"/>
    <property type="molecule type" value="Genomic_DNA"/>
</dbReference>
<dbReference type="Proteomes" id="UP001381693">
    <property type="component" value="Unassembled WGS sequence"/>
</dbReference>
<protein>
    <submittedName>
        <fullName evidence="1">Uncharacterized protein</fullName>
    </submittedName>
</protein>
<name>A0AAN8WU18_HALRR</name>
<comment type="caution">
    <text evidence="1">The sequence shown here is derived from an EMBL/GenBank/DDBJ whole genome shotgun (WGS) entry which is preliminary data.</text>
</comment>
<evidence type="ECO:0000313" key="2">
    <source>
        <dbReference type="Proteomes" id="UP001381693"/>
    </source>
</evidence>
<feature type="non-terminal residue" evidence="1">
    <location>
        <position position="1"/>
    </location>
</feature>
<evidence type="ECO:0000313" key="1">
    <source>
        <dbReference type="EMBL" id="KAK7066290.1"/>
    </source>
</evidence>
<feature type="non-terminal residue" evidence="1">
    <location>
        <position position="81"/>
    </location>
</feature>
<sequence length="81" mass="9599">YVNKPSEKIVMCKNPSPEERSEVEMEVRCLVENALEFLSEHRYDLVEVYGPEYQEFCENIPDPNHEPRQILLDFLDVLNDL</sequence>
<keyword evidence="2" id="KW-1185">Reference proteome</keyword>
<dbReference type="AlphaFoldDB" id="A0AAN8WU18"/>
<accession>A0AAN8WU18</accession>
<proteinExistence type="predicted"/>
<gene>
    <name evidence="1" type="ORF">SK128_011046</name>
</gene>
<reference evidence="1 2" key="1">
    <citation type="submission" date="2023-11" db="EMBL/GenBank/DDBJ databases">
        <title>Halocaridina rubra genome assembly.</title>
        <authorList>
            <person name="Smith C."/>
        </authorList>
    </citation>
    <scope>NUCLEOTIDE SEQUENCE [LARGE SCALE GENOMIC DNA]</scope>
    <source>
        <strain evidence="1">EP-1</strain>
        <tissue evidence="1">Whole</tissue>
    </source>
</reference>